<dbReference type="Proteomes" id="UP000230002">
    <property type="component" value="Unassembled WGS sequence"/>
</dbReference>
<dbReference type="EMBL" id="AYKW01000023">
    <property type="protein sequence ID" value="PIL28767.1"/>
    <property type="molecule type" value="Genomic_DNA"/>
</dbReference>
<proteinExistence type="predicted"/>
<comment type="caution">
    <text evidence="2">The sequence shown here is derived from an EMBL/GenBank/DDBJ whole genome shotgun (WGS) entry which is preliminary data.</text>
</comment>
<protein>
    <submittedName>
        <fullName evidence="2">Uncharacterized protein</fullName>
    </submittedName>
</protein>
<accession>A0A2G8S4W1</accession>
<feature type="region of interest" description="Disordered" evidence="1">
    <location>
        <begin position="1"/>
        <end position="29"/>
    </location>
</feature>
<reference evidence="2 3" key="1">
    <citation type="journal article" date="2015" name="Sci. Rep.">
        <title>Chromosome-level genome map provides insights into diverse defense mechanisms in the medicinal fungus Ganoderma sinense.</title>
        <authorList>
            <person name="Zhu Y."/>
            <person name="Xu J."/>
            <person name="Sun C."/>
            <person name="Zhou S."/>
            <person name="Xu H."/>
            <person name="Nelson D.R."/>
            <person name="Qian J."/>
            <person name="Song J."/>
            <person name="Luo H."/>
            <person name="Xiang L."/>
            <person name="Li Y."/>
            <person name="Xu Z."/>
            <person name="Ji A."/>
            <person name="Wang L."/>
            <person name="Lu S."/>
            <person name="Hayward A."/>
            <person name="Sun W."/>
            <person name="Li X."/>
            <person name="Schwartz D.C."/>
            <person name="Wang Y."/>
            <person name="Chen S."/>
        </authorList>
    </citation>
    <scope>NUCLEOTIDE SEQUENCE [LARGE SCALE GENOMIC DNA]</scope>
    <source>
        <strain evidence="2 3">ZZ0214-1</strain>
    </source>
</reference>
<evidence type="ECO:0000313" key="2">
    <source>
        <dbReference type="EMBL" id="PIL28767.1"/>
    </source>
</evidence>
<evidence type="ECO:0000313" key="3">
    <source>
        <dbReference type="Proteomes" id="UP000230002"/>
    </source>
</evidence>
<organism evidence="2 3">
    <name type="scientific">Ganoderma sinense ZZ0214-1</name>
    <dbReference type="NCBI Taxonomy" id="1077348"/>
    <lineage>
        <taxon>Eukaryota</taxon>
        <taxon>Fungi</taxon>
        <taxon>Dikarya</taxon>
        <taxon>Basidiomycota</taxon>
        <taxon>Agaricomycotina</taxon>
        <taxon>Agaricomycetes</taxon>
        <taxon>Polyporales</taxon>
        <taxon>Polyporaceae</taxon>
        <taxon>Ganoderma</taxon>
    </lineage>
</organism>
<dbReference type="OrthoDB" id="2749112at2759"/>
<feature type="compositionally biased region" description="Polar residues" evidence="1">
    <location>
        <begin position="1"/>
        <end position="14"/>
    </location>
</feature>
<name>A0A2G8S4W1_9APHY</name>
<dbReference type="AlphaFoldDB" id="A0A2G8S4W1"/>
<evidence type="ECO:0000256" key="1">
    <source>
        <dbReference type="SAM" id="MobiDB-lite"/>
    </source>
</evidence>
<gene>
    <name evidence="2" type="ORF">GSI_08811</name>
</gene>
<sequence length="112" mass="12918">MRYGGRTSTESTTPLARRHSTSTTSSIVPSSYPYRQSYLEIRNGREYMTMLPPMTTEEDLLQEDLIGQPAVYTSYGPFPERRKRMNIVQAIADFIRKLRKSLGRRRPQSDVA</sequence>
<keyword evidence="3" id="KW-1185">Reference proteome</keyword>